<dbReference type="Proteomes" id="UP000694918">
    <property type="component" value="Unplaced"/>
</dbReference>
<accession>A0AAJ6TIL4</accession>
<sequence length="173" mass="20364">MLINPSWSSLHRLTHVHFEPPGAFTDHSPAAVRLDHYAQGRRNFKFFNMWATHDQFLQVISSCWSSPIHGTPMYILCRKLKLLKGPLKELNRFHFSHISERVSRLESQLEQLQTAFQHDKDNQLLFEQDKLLRSKLSSLKFAEKQFFSQKIKCKFLKDSDRGSKFFHAPSEHP</sequence>
<keyword evidence="1" id="KW-0175">Coiled coil</keyword>
<dbReference type="GeneID" id="105116044"/>
<dbReference type="RefSeq" id="XP_011011497.1">
    <property type="nucleotide sequence ID" value="XM_011013195.1"/>
</dbReference>
<reference evidence="3" key="1">
    <citation type="submission" date="2025-08" db="UniProtKB">
        <authorList>
            <consortium name="RefSeq"/>
        </authorList>
    </citation>
    <scope>IDENTIFICATION</scope>
</reference>
<evidence type="ECO:0000313" key="3">
    <source>
        <dbReference type="RefSeq" id="XP_011011497.1"/>
    </source>
</evidence>
<organism evidence="2 3">
    <name type="scientific">Populus euphratica</name>
    <name type="common">Euphrates poplar</name>
    <dbReference type="NCBI Taxonomy" id="75702"/>
    <lineage>
        <taxon>Eukaryota</taxon>
        <taxon>Viridiplantae</taxon>
        <taxon>Streptophyta</taxon>
        <taxon>Embryophyta</taxon>
        <taxon>Tracheophyta</taxon>
        <taxon>Spermatophyta</taxon>
        <taxon>Magnoliopsida</taxon>
        <taxon>eudicotyledons</taxon>
        <taxon>Gunneridae</taxon>
        <taxon>Pentapetalae</taxon>
        <taxon>rosids</taxon>
        <taxon>fabids</taxon>
        <taxon>Malpighiales</taxon>
        <taxon>Salicaceae</taxon>
        <taxon>Saliceae</taxon>
        <taxon>Populus</taxon>
    </lineage>
</organism>
<gene>
    <name evidence="3" type="primary">LOC105116044</name>
</gene>
<evidence type="ECO:0000256" key="1">
    <source>
        <dbReference type="SAM" id="Coils"/>
    </source>
</evidence>
<evidence type="ECO:0000313" key="2">
    <source>
        <dbReference type="Proteomes" id="UP000694918"/>
    </source>
</evidence>
<protein>
    <submittedName>
        <fullName evidence="3">Uncharacterized protein LOC105116044</fullName>
    </submittedName>
</protein>
<keyword evidence="2" id="KW-1185">Reference proteome</keyword>
<name>A0AAJ6TIL4_POPEU</name>
<proteinExistence type="predicted"/>
<dbReference type="KEGG" id="peu:105116044"/>
<feature type="coiled-coil region" evidence="1">
    <location>
        <begin position="95"/>
        <end position="122"/>
    </location>
</feature>
<dbReference type="AlphaFoldDB" id="A0AAJ6TIL4"/>